<organism evidence="2 3">
    <name type="scientific">Granulicella mallensis</name>
    <dbReference type="NCBI Taxonomy" id="940614"/>
    <lineage>
        <taxon>Bacteria</taxon>
        <taxon>Pseudomonadati</taxon>
        <taxon>Acidobacteriota</taxon>
        <taxon>Terriglobia</taxon>
        <taxon>Terriglobales</taxon>
        <taxon>Acidobacteriaceae</taxon>
        <taxon>Granulicella</taxon>
    </lineage>
</organism>
<dbReference type="EMBL" id="JACHIO010000015">
    <property type="protein sequence ID" value="MBB5065314.1"/>
    <property type="molecule type" value="Genomic_DNA"/>
</dbReference>
<evidence type="ECO:0008006" key="4">
    <source>
        <dbReference type="Google" id="ProtNLM"/>
    </source>
</evidence>
<evidence type="ECO:0000313" key="3">
    <source>
        <dbReference type="Proteomes" id="UP000584867"/>
    </source>
</evidence>
<evidence type="ECO:0000256" key="1">
    <source>
        <dbReference type="SAM" id="SignalP"/>
    </source>
</evidence>
<comment type="caution">
    <text evidence="2">The sequence shown here is derived from an EMBL/GenBank/DDBJ whole genome shotgun (WGS) entry which is preliminary data.</text>
</comment>
<dbReference type="RefSeq" id="WP_184257893.1">
    <property type="nucleotide sequence ID" value="NZ_JACHIO010000015.1"/>
</dbReference>
<dbReference type="Proteomes" id="UP000584867">
    <property type="component" value="Unassembled WGS sequence"/>
</dbReference>
<name>A0A7W8EB84_9BACT</name>
<keyword evidence="1" id="KW-0732">Signal</keyword>
<sequence>MSLYPRVVLLIAIFIAACSPSLEAQNVPQKEQTQLLTTARSQYYNLRAAGLKGFSCNASVDWDALFTSINGKTPPADDPMVQYLQGSHLSVSSDLSSHPNISWVSAGTPPKDREQSANQLVNGLKQTLDGFFQSWMPSLNGTLITLTPSSVKATATGYVIVDGASKAIDELTLDKKLVIHHLSTTSAKINGELDTTYTPSAKGLLLTKLDGTYQGSADGPATHVTMSATFQPVESFQLPDSLSFVVANVATFKMRLVDCTVQK</sequence>
<proteinExistence type="predicted"/>
<feature type="signal peptide" evidence="1">
    <location>
        <begin position="1"/>
        <end position="24"/>
    </location>
</feature>
<gene>
    <name evidence="2" type="ORF">HDF15_003677</name>
</gene>
<accession>A0A7W8EB84</accession>
<dbReference type="AlphaFoldDB" id="A0A7W8EB84"/>
<dbReference type="PROSITE" id="PS51257">
    <property type="entry name" value="PROKAR_LIPOPROTEIN"/>
    <property type="match status" value="1"/>
</dbReference>
<reference evidence="2 3" key="1">
    <citation type="submission" date="2020-08" db="EMBL/GenBank/DDBJ databases">
        <title>Genomic Encyclopedia of Type Strains, Phase IV (KMG-V): Genome sequencing to study the core and pangenomes of soil and plant-associated prokaryotes.</title>
        <authorList>
            <person name="Whitman W."/>
        </authorList>
    </citation>
    <scope>NUCLEOTIDE SEQUENCE [LARGE SCALE GENOMIC DNA]</scope>
    <source>
        <strain evidence="2 3">X5P3</strain>
    </source>
</reference>
<protein>
    <recommendedName>
        <fullName evidence="4">Lipoprotein</fullName>
    </recommendedName>
</protein>
<evidence type="ECO:0000313" key="2">
    <source>
        <dbReference type="EMBL" id="MBB5065314.1"/>
    </source>
</evidence>
<feature type="chain" id="PRO_5030775436" description="Lipoprotein" evidence="1">
    <location>
        <begin position="25"/>
        <end position="263"/>
    </location>
</feature>